<dbReference type="EMBL" id="JACHMH010000001">
    <property type="protein sequence ID" value="MBB4677652.1"/>
    <property type="molecule type" value="Genomic_DNA"/>
</dbReference>
<gene>
    <name evidence="2" type="ORF">HNR67_003770</name>
</gene>
<feature type="domain" description="Enoyl reductase (ER)" evidence="1">
    <location>
        <begin position="10"/>
        <end position="314"/>
    </location>
</feature>
<accession>A0A7W7CAM9</accession>
<keyword evidence="2" id="KW-0560">Oxidoreductase</keyword>
<evidence type="ECO:0000313" key="3">
    <source>
        <dbReference type="Proteomes" id="UP000533598"/>
    </source>
</evidence>
<dbReference type="InterPro" id="IPR051397">
    <property type="entry name" value="Zn-ADH-like_protein"/>
</dbReference>
<dbReference type="GO" id="GO:0003960">
    <property type="term" value="F:quinone reductase (NADPH) activity"/>
    <property type="evidence" value="ECO:0007669"/>
    <property type="project" value="UniProtKB-EC"/>
</dbReference>
<sequence>MRAVQITEFGGPEVMRLVDLPDPVAGDGQVLVEVDRAGVNYGDTHNVENSYLAPAKLPLIPGGEVIGRTAEGRRVIALIDSGGYASKVVAAPERLFDVPEDISSGDALALICQGTTAWHILKTSARIQPGESVVVHAAAGGVGSLAVQLAKAFGAGTVIATASTEDKRKLALDLGADVAVDGAPEGLAERLREANGGKRIDVVLEMVGGPVFDDSLSVLAPFGRIVAYGSAGRVQPTPVLPAKLMRGSQSIVGFWLIDCLRNPGALIQEPFDQMVELVRAGTLRPQIGGEYPMSASRTAHEDLRARRTVGKLVLDPAL</sequence>
<dbReference type="SUPFAM" id="SSF50129">
    <property type="entry name" value="GroES-like"/>
    <property type="match status" value="1"/>
</dbReference>
<protein>
    <submittedName>
        <fullName evidence="2">NADPH2:quinone reductase</fullName>
        <ecNumber evidence="2">1.6.5.5</ecNumber>
    </submittedName>
</protein>
<dbReference type="InterPro" id="IPR013154">
    <property type="entry name" value="ADH-like_N"/>
</dbReference>
<organism evidence="2 3">
    <name type="scientific">Crossiella cryophila</name>
    <dbReference type="NCBI Taxonomy" id="43355"/>
    <lineage>
        <taxon>Bacteria</taxon>
        <taxon>Bacillati</taxon>
        <taxon>Actinomycetota</taxon>
        <taxon>Actinomycetes</taxon>
        <taxon>Pseudonocardiales</taxon>
        <taxon>Pseudonocardiaceae</taxon>
        <taxon>Crossiella</taxon>
    </lineage>
</organism>
<dbReference type="CDD" id="cd08241">
    <property type="entry name" value="QOR1"/>
    <property type="match status" value="1"/>
</dbReference>
<dbReference type="RefSeq" id="WP_185003571.1">
    <property type="nucleotide sequence ID" value="NZ_BAAAUI010000023.1"/>
</dbReference>
<keyword evidence="3" id="KW-1185">Reference proteome</keyword>
<evidence type="ECO:0000313" key="2">
    <source>
        <dbReference type="EMBL" id="MBB4677652.1"/>
    </source>
</evidence>
<dbReference type="Proteomes" id="UP000533598">
    <property type="component" value="Unassembled WGS sequence"/>
</dbReference>
<dbReference type="Gene3D" id="3.90.180.10">
    <property type="entry name" value="Medium-chain alcohol dehydrogenases, catalytic domain"/>
    <property type="match status" value="1"/>
</dbReference>
<dbReference type="EC" id="1.6.5.5" evidence="2"/>
<evidence type="ECO:0000259" key="1">
    <source>
        <dbReference type="SMART" id="SM00829"/>
    </source>
</evidence>
<dbReference type="PANTHER" id="PTHR43677">
    <property type="entry name" value="SHORT-CHAIN DEHYDROGENASE/REDUCTASE"/>
    <property type="match status" value="1"/>
</dbReference>
<dbReference type="Pfam" id="PF00107">
    <property type="entry name" value="ADH_zinc_N"/>
    <property type="match status" value="1"/>
</dbReference>
<comment type="caution">
    <text evidence="2">The sequence shown here is derived from an EMBL/GenBank/DDBJ whole genome shotgun (WGS) entry which is preliminary data.</text>
</comment>
<dbReference type="InterPro" id="IPR020843">
    <property type="entry name" value="ER"/>
</dbReference>
<dbReference type="InterPro" id="IPR011032">
    <property type="entry name" value="GroES-like_sf"/>
</dbReference>
<dbReference type="AlphaFoldDB" id="A0A7W7CAM9"/>
<dbReference type="SUPFAM" id="SSF51735">
    <property type="entry name" value="NAD(P)-binding Rossmann-fold domains"/>
    <property type="match status" value="1"/>
</dbReference>
<dbReference type="InterPro" id="IPR036291">
    <property type="entry name" value="NAD(P)-bd_dom_sf"/>
</dbReference>
<reference evidence="2 3" key="1">
    <citation type="submission" date="2020-08" db="EMBL/GenBank/DDBJ databases">
        <title>Sequencing the genomes of 1000 actinobacteria strains.</title>
        <authorList>
            <person name="Klenk H.-P."/>
        </authorList>
    </citation>
    <scope>NUCLEOTIDE SEQUENCE [LARGE SCALE GENOMIC DNA]</scope>
    <source>
        <strain evidence="2 3">DSM 44230</strain>
    </source>
</reference>
<dbReference type="Pfam" id="PF08240">
    <property type="entry name" value="ADH_N"/>
    <property type="match status" value="1"/>
</dbReference>
<dbReference type="Gene3D" id="3.40.50.720">
    <property type="entry name" value="NAD(P)-binding Rossmann-like Domain"/>
    <property type="match status" value="1"/>
</dbReference>
<proteinExistence type="predicted"/>
<dbReference type="PANTHER" id="PTHR43677:SF4">
    <property type="entry name" value="QUINONE OXIDOREDUCTASE-LIKE PROTEIN 2"/>
    <property type="match status" value="1"/>
</dbReference>
<name>A0A7W7CAM9_9PSEU</name>
<dbReference type="InterPro" id="IPR013149">
    <property type="entry name" value="ADH-like_C"/>
</dbReference>
<dbReference type="SMART" id="SM00829">
    <property type="entry name" value="PKS_ER"/>
    <property type="match status" value="1"/>
</dbReference>